<evidence type="ECO:0000313" key="3">
    <source>
        <dbReference type="Proteomes" id="UP001165082"/>
    </source>
</evidence>
<dbReference type="AlphaFoldDB" id="A0A9W7CFD6"/>
<dbReference type="GO" id="GO:0003690">
    <property type="term" value="F:double-stranded DNA binding"/>
    <property type="evidence" value="ECO:0007669"/>
    <property type="project" value="TreeGrafter"/>
</dbReference>
<dbReference type="GO" id="GO:0006281">
    <property type="term" value="P:DNA repair"/>
    <property type="evidence" value="ECO:0007669"/>
    <property type="project" value="TreeGrafter"/>
</dbReference>
<evidence type="ECO:0000313" key="2">
    <source>
        <dbReference type="EMBL" id="GMI07287.1"/>
    </source>
</evidence>
<dbReference type="Proteomes" id="UP001165082">
    <property type="component" value="Unassembled WGS sequence"/>
</dbReference>
<name>A0A9W7CFD6_9STRA</name>
<dbReference type="InterPro" id="IPR027417">
    <property type="entry name" value="P-loop_NTPase"/>
</dbReference>
<comment type="caution">
    <text evidence="2">The sequence shown here is derived from an EMBL/GenBank/DDBJ whole genome shotgun (WGS) entry which is preliminary data.</text>
</comment>
<dbReference type="EMBL" id="BRXZ01000200">
    <property type="protein sequence ID" value="GMI07287.1"/>
    <property type="molecule type" value="Genomic_DNA"/>
</dbReference>
<dbReference type="GO" id="GO:0046404">
    <property type="term" value="F:ATP-dependent polydeoxyribonucleotide 5'-hydroxyl-kinase activity"/>
    <property type="evidence" value="ECO:0007669"/>
    <property type="project" value="TreeGrafter"/>
</dbReference>
<dbReference type="PANTHER" id="PTHR12083">
    <property type="entry name" value="BIFUNCTIONAL POLYNUCLEOTIDE PHOSPHATASE/KINASE"/>
    <property type="match status" value="1"/>
</dbReference>
<keyword evidence="3" id="KW-1185">Reference proteome</keyword>
<dbReference type="Gene3D" id="3.40.50.300">
    <property type="entry name" value="P-loop containing nucleotide triphosphate hydrolases"/>
    <property type="match status" value="1"/>
</dbReference>
<proteinExistence type="predicted"/>
<evidence type="ECO:0000256" key="1">
    <source>
        <dbReference type="SAM" id="MobiDB-lite"/>
    </source>
</evidence>
<feature type="compositionally biased region" description="Basic and acidic residues" evidence="1">
    <location>
        <begin position="172"/>
        <end position="186"/>
    </location>
</feature>
<feature type="region of interest" description="Disordered" evidence="1">
    <location>
        <begin position="172"/>
        <end position="192"/>
    </location>
</feature>
<organism evidence="2 3">
    <name type="scientific">Triparma retinervis</name>
    <dbReference type="NCBI Taxonomy" id="2557542"/>
    <lineage>
        <taxon>Eukaryota</taxon>
        <taxon>Sar</taxon>
        <taxon>Stramenopiles</taxon>
        <taxon>Ochrophyta</taxon>
        <taxon>Bolidophyceae</taxon>
        <taxon>Parmales</taxon>
        <taxon>Triparmaceae</taxon>
        <taxon>Triparma</taxon>
    </lineage>
</organism>
<dbReference type="GO" id="GO:0046403">
    <property type="term" value="F:polynucleotide 3'-phosphatase activity"/>
    <property type="evidence" value="ECO:0007669"/>
    <property type="project" value="TreeGrafter"/>
</dbReference>
<dbReference type="SUPFAM" id="SSF52540">
    <property type="entry name" value="P-loop containing nucleoside triphosphate hydrolases"/>
    <property type="match status" value="1"/>
</dbReference>
<reference evidence="2" key="1">
    <citation type="submission" date="2022-07" db="EMBL/GenBank/DDBJ databases">
        <title>Genome analysis of Parmales, a sister group of diatoms, reveals the evolutionary specialization of diatoms from phago-mixotrophs to photoautotrophs.</title>
        <authorList>
            <person name="Ban H."/>
            <person name="Sato S."/>
            <person name="Yoshikawa S."/>
            <person name="Kazumasa Y."/>
            <person name="Nakamura Y."/>
            <person name="Ichinomiya M."/>
            <person name="Saitoh K."/>
            <person name="Sato N."/>
            <person name="Blanc-Mathieu R."/>
            <person name="Endo H."/>
            <person name="Kuwata A."/>
            <person name="Ogata H."/>
        </authorList>
    </citation>
    <scope>NUCLEOTIDE SEQUENCE</scope>
</reference>
<dbReference type="PANTHER" id="PTHR12083:SF9">
    <property type="entry name" value="BIFUNCTIONAL POLYNUCLEOTIDE PHOSPHATASE_KINASE"/>
    <property type="match status" value="1"/>
</dbReference>
<sequence>MPGSGKSTFARQLNASFPGVIVTVCQDVLKSRGKCEKVTRTTLQENPTGRVVVVDRTNISREQRTHWYRIAEECGSRVDVIYFKRTPEECISRADLRLREGGEGHPTITKLGGGKRVVNMMKNKITLPTEIESKAVRNIFVSENDEDTKGVLKFYLDVGGGVGEGGGEVIDLTEHGEDGGEGGDVKRQRRFS</sequence>
<gene>
    <name evidence="2" type="ORF">TrRE_jg9167</name>
</gene>
<protein>
    <submittedName>
        <fullName evidence="2">Uncharacterized protein</fullName>
    </submittedName>
</protein>
<dbReference type="OrthoDB" id="19045at2759"/>
<accession>A0A9W7CFD6</accession>
<dbReference type="Pfam" id="PF13671">
    <property type="entry name" value="AAA_33"/>
    <property type="match status" value="1"/>
</dbReference>